<dbReference type="RefSeq" id="WP_131991528.1">
    <property type="nucleotide sequence ID" value="NZ_SMGK01000001.1"/>
</dbReference>
<organism evidence="8 9">
    <name type="scientific">Acidipila rosea</name>
    <dbReference type="NCBI Taxonomy" id="768535"/>
    <lineage>
        <taxon>Bacteria</taxon>
        <taxon>Pseudomonadati</taxon>
        <taxon>Acidobacteriota</taxon>
        <taxon>Terriglobia</taxon>
        <taxon>Terriglobales</taxon>
        <taxon>Acidobacteriaceae</taxon>
        <taxon>Acidipila</taxon>
    </lineage>
</organism>
<comment type="similarity">
    <text evidence="7">Belongs to the PPase family.</text>
</comment>
<evidence type="ECO:0000256" key="6">
    <source>
        <dbReference type="ARBA" id="ARBA00047820"/>
    </source>
</evidence>
<dbReference type="InterPro" id="IPR036649">
    <property type="entry name" value="Pyrophosphatase_sf"/>
</dbReference>
<feature type="binding site" evidence="7">
    <location>
        <position position="71"/>
    </location>
    <ligand>
        <name>Mg(2+)</name>
        <dbReference type="ChEBI" id="CHEBI:18420"/>
        <label>1</label>
    </ligand>
</feature>
<gene>
    <name evidence="7" type="primary">ppa</name>
    <name evidence="8" type="ORF">C7378_0613</name>
</gene>
<reference evidence="8 9" key="1">
    <citation type="submission" date="2019-03" db="EMBL/GenBank/DDBJ databases">
        <title>Genomic Encyclopedia of Type Strains, Phase IV (KMG-IV): sequencing the most valuable type-strain genomes for metagenomic binning, comparative biology and taxonomic classification.</title>
        <authorList>
            <person name="Goeker M."/>
        </authorList>
    </citation>
    <scope>NUCLEOTIDE SEQUENCE [LARGE SCALE GENOMIC DNA]</scope>
    <source>
        <strain evidence="8 9">DSM 103428</strain>
    </source>
</reference>
<sequence>MTDYLDLPIGENSPEIVTAVVEIPQDCINKYEYDKTLRVFRLDRNLHSPVHYPGDYGFLPRTLAEDGDPLDILILGDAPTFPGCIYHARPIGLFEMLDQGIPDAKILAYATGNPRFSSIQNYTDVPSHILREVVHFFSIYKDLEGKRTQVLGWKDRQTAHEVILASHERYMKQQA</sequence>
<accession>A0A4R1LD51</accession>
<feature type="binding site" evidence="7">
    <location>
        <position position="66"/>
    </location>
    <ligand>
        <name>Mg(2+)</name>
        <dbReference type="ChEBI" id="CHEBI:18420"/>
        <label>1</label>
    </ligand>
</feature>
<feature type="binding site" evidence="7">
    <location>
        <position position="30"/>
    </location>
    <ligand>
        <name>substrate</name>
    </ligand>
</feature>
<dbReference type="GO" id="GO:0006796">
    <property type="term" value="P:phosphate-containing compound metabolic process"/>
    <property type="evidence" value="ECO:0007669"/>
    <property type="project" value="InterPro"/>
</dbReference>
<feature type="binding site" evidence="7">
    <location>
        <position position="56"/>
    </location>
    <ligand>
        <name>substrate</name>
    </ligand>
</feature>
<dbReference type="GO" id="GO:0005737">
    <property type="term" value="C:cytoplasm"/>
    <property type="evidence" value="ECO:0007669"/>
    <property type="project" value="UniProtKB-SubCell"/>
</dbReference>
<keyword evidence="4 7" id="KW-0378">Hydrolase</keyword>
<comment type="cofactor">
    <cofactor evidence="1 7">
        <name>Mg(2+)</name>
        <dbReference type="ChEBI" id="CHEBI:18420"/>
    </cofactor>
</comment>
<evidence type="ECO:0000256" key="2">
    <source>
        <dbReference type="ARBA" id="ARBA00022490"/>
    </source>
</evidence>
<comment type="function">
    <text evidence="7">Catalyzes the hydrolysis of inorganic pyrophosphate (PPi) forming two phosphate ions.</text>
</comment>
<proteinExistence type="inferred from homology"/>
<dbReference type="GO" id="GO:0000287">
    <property type="term" value="F:magnesium ion binding"/>
    <property type="evidence" value="ECO:0007669"/>
    <property type="project" value="UniProtKB-UniRule"/>
</dbReference>
<evidence type="ECO:0000256" key="5">
    <source>
        <dbReference type="ARBA" id="ARBA00022842"/>
    </source>
</evidence>
<name>A0A4R1LD51_9BACT</name>
<dbReference type="FunFam" id="3.90.80.10:FF:000003">
    <property type="entry name" value="Inorganic pyrophosphatase"/>
    <property type="match status" value="1"/>
</dbReference>
<dbReference type="CDD" id="cd00412">
    <property type="entry name" value="pyrophosphatase"/>
    <property type="match status" value="1"/>
</dbReference>
<evidence type="ECO:0000256" key="1">
    <source>
        <dbReference type="ARBA" id="ARBA00001946"/>
    </source>
</evidence>
<feature type="binding site" evidence="7">
    <location>
        <position position="44"/>
    </location>
    <ligand>
        <name>substrate</name>
    </ligand>
</feature>
<dbReference type="PANTHER" id="PTHR10286">
    <property type="entry name" value="INORGANIC PYROPHOSPHATASE"/>
    <property type="match status" value="1"/>
</dbReference>
<evidence type="ECO:0000313" key="9">
    <source>
        <dbReference type="Proteomes" id="UP000295210"/>
    </source>
</evidence>
<evidence type="ECO:0000256" key="4">
    <source>
        <dbReference type="ARBA" id="ARBA00022801"/>
    </source>
</evidence>
<dbReference type="AlphaFoldDB" id="A0A4R1LD51"/>
<dbReference type="Gene3D" id="3.90.80.10">
    <property type="entry name" value="Inorganic pyrophosphatase"/>
    <property type="match status" value="1"/>
</dbReference>
<comment type="catalytic activity">
    <reaction evidence="6 7">
        <text>diphosphate + H2O = 2 phosphate + H(+)</text>
        <dbReference type="Rhea" id="RHEA:24576"/>
        <dbReference type="ChEBI" id="CHEBI:15377"/>
        <dbReference type="ChEBI" id="CHEBI:15378"/>
        <dbReference type="ChEBI" id="CHEBI:33019"/>
        <dbReference type="ChEBI" id="CHEBI:43474"/>
        <dbReference type="EC" id="3.6.1.1"/>
    </reaction>
</comment>
<comment type="subunit">
    <text evidence="7">Homohexamer.</text>
</comment>
<dbReference type="EMBL" id="SMGK01000001">
    <property type="protein sequence ID" value="TCK75627.1"/>
    <property type="molecule type" value="Genomic_DNA"/>
</dbReference>
<keyword evidence="5 7" id="KW-0460">Magnesium</keyword>
<feature type="binding site" evidence="7">
    <location>
        <position position="71"/>
    </location>
    <ligand>
        <name>Mg(2+)</name>
        <dbReference type="ChEBI" id="CHEBI:18420"/>
        <label>2</label>
    </ligand>
</feature>
<evidence type="ECO:0000256" key="3">
    <source>
        <dbReference type="ARBA" id="ARBA00022723"/>
    </source>
</evidence>
<dbReference type="GO" id="GO:0004427">
    <property type="term" value="F:inorganic diphosphate phosphatase activity"/>
    <property type="evidence" value="ECO:0007669"/>
    <property type="project" value="UniProtKB-UniRule"/>
</dbReference>
<keyword evidence="9" id="KW-1185">Reference proteome</keyword>
<dbReference type="EC" id="3.6.1.1" evidence="7"/>
<feature type="binding site" evidence="7">
    <location>
        <position position="140"/>
    </location>
    <ligand>
        <name>substrate</name>
    </ligand>
</feature>
<keyword evidence="2 7" id="KW-0963">Cytoplasm</keyword>
<evidence type="ECO:0000313" key="8">
    <source>
        <dbReference type="EMBL" id="TCK75627.1"/>
    </source>
</evidence>
<dbReference type="Pfam" id="PF00719">
    <property type="entry name" value="Pyrophosphatase"/>
    <property type="match status" value="1"/>
</dbReference>
<evidence type="ECO:0000256" key="7">
    <source>
        <dbReference type="HAMAP-Rule" id="MF_00209"/>
    </source>
</evidence>
<dbReference type="PROSITE" id="PS00387">
    <property type="entry name" value="PPASE"/>
    <property type="match status" value="1"/>
</dbReference>
<comment type="subcellular location">
    <subcellularLocation>
        <location evidence="7">Cytoplasm</location>
    </subcellularLocation>
</comment>
<dbReference type="HAMAP" id="MF_00209">
    <property type="entry name" value="Inorganic_PPase"/>
    <property type="match status" value="1"/>
</dbReference>
<keyword evidence="3 7" id="KW-0479">Metal-binding</keyword>
<comment type="caution">
    <text evidence="8">The sequence shown here is derived from an EMBL/GenBank/DDBJ whole genome shotgun (WGS) entry which is preliminary data.</text>
</comment>
<dbReference type="InterPro" id="IPR008162">
    <property type="entry name" value="Pyrophosphatase"/>
</dbReference>
<dbReference type="SUPFAM" id="SSF50324">
    <property type="entry name" value="Inorganic pyrophosphatase"/>
    <property type="match status" value="1"/>
</dbReference>
<feature type="binding site" evidence="7">
    <location>
        <position position="103"/>
    </location>
    <ligand>
        <name>Mg(2+)</name>
        <dbReference type="ChEBI" id="CHEBI:18420"/>
        <label>1</label>
    </ligand>
</feature>
<dbReference type="OrthoDB" id="5187599at2"/>
<dbReference type="Proteomes" id="UP000295210">
    <property type="component" value="Unassembled WGS sequence"/>
</dbReference>
<protein>
    <recommendedName>
        <fullName evidence="7">Inorganic pyrophosphatase</fullName>
        <ecNumber evidence="7">3.6.1.1</ecNumber>
    </recommendedName>
    <alternativeName>
        <fullName evidence="7">Pyrophosphate phospho-hydrolase</fullName>
        <shortName evidence="7">PPase</shortName>
    </alternativeName>
</protein>